<gene>
    <name evidence="2" type="ORF">ENV79_00600</name>
</gene>
<dbReference type="InterPro" id="IPR005077">
    <property type="entry name" value="Peptidase_C11"/>
</dbReference>
<dbReference type="Pfam" id="PF18962">
    <property type="entry name" value="Por_Secre_tail"/>
    <property type="match status" value="1"/>
</dbReference>
<accession>A0A7V5XYV8</accession>
<dbReference type="NCBIfam" id="TIGR04183">
    <property type="entry name" value="Por_Secre_tail"/>
    <property type="match status" value="1"/>
</dbReference>
<dbReference type="InterPro" id="IPR026444">
    <property type="entry name" value="Secre_tail"/>
</dbReference>
<comment type="caution">
    <text evidence="2">The sequence shown here is derived from an EMBL/GenBank/DDBJ whole genome shotgun (WGS) entry which is preliminary data.</text>
</comment>
<dbReference type="PANTHER" id="PTHR37835:SF1">
    <property type="entry name" value="ALPHA-CLOSTRIPAIN"/>
    <property type="match status" value="1"/>
</dbReference>
<proteinExistence type="predicted"/>
<protein>
    <submittedName>
        <fullName evidence="2">T9SS type A sorting domain-containing protein</fullName>
    </submittedName>
</protein>
<dbReference type="EMBL" id="DTHS01000008">
    <property type="protein sequence ID" value="HHR48135.1"/>
    <property type="molecule type" value="Genomic_DNA"/>
</dbReference>
<evidence type="ECO:0000259" key="1">
    <source>
        <dbReference type="Pfam" id="PF18962"/>
    </source>
</evidence>
<reference evidence="2" key="1">
    <citation type="journal article" date="2020" name="mSystems">
        <title>Genome- and Community-Level Interaction Insights into Carbon Utilization and Element Cycling Functions of Hydrothermarchaeota in Hydrothermal Sediment.</title>
        <authorList>
            <person name="Zhou Z."/>
            <person name="Liu Y."/>
            <person name="Xu W."/>
            <person name="Pan J."/>
            <person name="Luo Z.H."/>
            <person name="Li M."/>
        </authorList>
    </citation>
    <scope>NUCLEOTIDE SEQUENCE [LARGE SCALE GENOMIC DNA]</scope>
    <source>
        <strain evidence="2">SpSt-791</strain>
    </source>
</reference>
<sequence>MKKIIFLLIISLIFGKSQWTIILYFACDNDLSTAGYNEIAKLTGLGYNEKVKTIILLDNAFFDTSPLPKIYQLLNGKVVLQRKLKEENMADINFFSDFLKFIKENYESENYFLIFYSHGNGWYQNLAKAFLYDETNQSSLSVAGGGLKEFLKKAKEILGKKIKILGFDACLMGMVEIAFEIFDYCDYLFASPSILPTSAWDYKSLIKKMEEDCDIKISELASFWAENNFNNIKTKNEEGVFVAIDLEKLRKECKRTFSLLKNTDKNLLLEKRKNLQTYPFFETVDSSAAHVDFFQLLKELAIKSEIFSSVLALKKTEFYRNSCGLAIFFPDNYLTFKKYLKEYLLLAFQKEINWLEFLNDYYSADDIRPEMVKTIKIEKSKNDLFISFSQSFDLSEVTYQLFLFQSFDTSFYDPCEDFSFWENHGFSLTKQFAKKGQAFYSQEGLLLNNFLLTKEKLCLNEGGLLIFYLLYHTEESYFKKIKRDIFYVEYSFDRINFQKLDSFYGKSDYFEEIRIFLPQGNYYLRFRYQTDSSITNLGVFLDEIKIIRLKDLKTYQVFNDTNYFLYHLKKGEYYLFIIPIDQYGNKGYASDFVKIVIPSWAPIISLPNPFLKDPKILLDKEENSFLTFKIYNLKGDLIGQKMIDLNNLKRGVYFISVTNQKYRNKGKLVKL</sequence>
<dbReference type="Gene3D" id="3.40.50.11970">
    <property type="match status" value="1"/>
</dbReference>
<dbReference type="Pfam" id="PF03415">
    <property type="entry name" value="Peptidase_C11"/>
    <property type="match status" value="1"/>
</dbReference>
<dbReference type="PANTHER" id="PTHR37835">
    <property type="entry name" value="ALPHA-CLOSTRIPAIN"/>
    <property type="match status" value="1"/>
</dbReference>
<organism evidence="2">
    <name type="scientific">candidate division WOR-3 bacterium</name>
    <dbReference type="NCBI Taxonomy" id="2052148"/>
    <lineage>
        <taxon>Bacteria</taxon>
        <taxon>Bacteria division WOR-3</taxon>
    </lineage>
</organism>
<name>A0A7V5XYV8_UNCW3</name>
<feature type="domain" description="Secretion system C-terminal sorting" evidence="1">
    <location>
        <begin position="607"/>
        <end position="668"/>
    </location>
</feature>
<evidence type="ECO:0000313" key="2">
    <source>
        <dbReference type="EMBL" id="HHR48135.1"/>
    </source>
</evidence>
<dbReference type="AlphaFoldDB" id="A0A7V5XYV8"/>